<dbReference type="Proteomes" id="UP000034333">
    <property type="component" value="Unassembled WGS sequence"/>
</dbReference>
<evidence type="ECO:0000313" key="4">
    <source>
        <dbReference type="EMBL" id="KKQ40907.1"/>
    </source>
</evidence>
<evidence type="ECO:0000256" key="2">
    <source>
        <dbReference type="PROSITE-ProRule" id="PRU00169"/>
    </source>
</evidence>
<dbReference type="Pfam" id="PF00072">
    <property type="entry name" value="Response_reg"/>
    <property type="match status" value="1"/>
</dbReference>
<dbReference type="STRING" id="1619036.US58_C0010G0008"/>
<dbReference type="EMBL" id="LBTN01000010">
    <property type="protein sequence ID" value="KKQ40907.1"/>
    <property type="molecule type" value="Genomic_DNA"/>
</dbReference>
<dbReference type="PANTHER" id="PTHR43547:SF2">
    <property type="entry name" value="HYBRID SIGNAL TRANSDUCTION HISTIDINE KINASE C"/>
    <property type="match status" value="1"/>
</dbReference>
<accession>A0A0G0HFB5</accession>
<dbReference type="InterPro" id="IPR011006">
    <property type="entry name" value="CheY-like_superfamily"/>
</dbReference>
<feature type="modified residue" description="4-aspartylphosphate" evidence="2">
    <location>
        <position position="53"/>
    </location>
</feature>
<dbReference type="CDD" id="cd00156">
    <property type="entry name" value="REC"/>
    <property type="match status" value="1"/>
</dbReference>
<protein>
    <submittedName>
        <fullName evidence="4">Response regulator receiver protein</fullName>
    </submittedName>
</protein>
<dbReference type="PANTHER" id="PTHR43547">
    <property type="entry name" value="TWO-COMPONENT HISTIDINE KINASE"/>
    <property type="match status" value="1"/>
</dbReference>
<keyword evidence="1 2" id="KW-0597">Phosphoprotein</keyword>
<dbReference type="SUPFAM" id="SSF52172">
    <property type="entry name" value="CheY-like"/>
    <property type="match status" value="1"/>
</dbReference>
<dbReference type="Gene3D" id="3.40.50.2300">
    <property type="match status" value="1"/>
</dbReference>
<name>A0A0G0HFB5_9BACT</name>
<proteinExistence type="predicted"/>
<feature type="domain" description="Response regulatory" evidence="3">
    <location>
        <begin position="4"/>
        <end position="120"/>
    </location>
</feature>
<dbReference type="InterPro" id="IPR001789">
    <property type="entry name" value="Sig_transdc_resp-reg_receiver"/>
</dbReference>
<gene>
    <name evidence="4" type="ORF">US58_C0010G0008</name>
</gene>
<evidence type="ECO:0000259" key="3">
    <source>
        <dbReference type="PROSITE" id="PS50110"/>
    </source>
</evidence>
<dbReference type="SMART" id="SM00448">
    <property type="entry name" value="REC"/>
    <property type="match status" value="1"/>
</dbReference>
<comment type="caution">
    <text evidence="4">The sequence shown here is derived from an EMBL/GenBank/DDBJ whole genome shotgun (WGS) entry which is preliminary data.</text>
</comment>
<evidence type="ECO:0000313" key="5">
    <source>
        <dbReference type="Proteomes" id="UP000034333"/>
    </source>
</evidence>
<dbReference type="AlphaFoldDB" id="A0A0G0HFB5"/>
<dbReference type="PROSITE" id="PS50110">
    <property type="entry name" value="RESPONSE_REGULATORY"/>
    <property type="match status" value="1"/>
</dbReference>
<dbReference type="GO" id="GO:0000155">
    <property type="term" value="F:phosphorelay sensor kinase activity"/>
    <property type="evidence" value="ECO:0007669"/>
    <property type="project" value="TreeGrafter"/>
</dbReference>
<organism evidence="4 5">
    <name type="scientific">Candidatus Magasanikbacteria bacterium GW2011_GWA2_37_8</name>
    <dbReference type="NCBI Taxonomy" id="1619036"/>
    <lineage>
        <taxon>Bacteria</taxon>
        <taxon>Candidatus Magasanikiibacteriota</taxon>
    </lineage>
</organism>
<sequence length="127" mass="14538">MTKKILIIEDEVILLEALRNKFSSKVFQVFTAADGIEGLEVAKKEHPDLILLDLVMPRMDGMTMLKILRQDAWGKLVPVIILTNLNESEKIEESIKNGVFDYLVKVNRHLDDVVKKVKNRLNIKLVV</sequence>
<reference evidence="4 5" key="1">
    <citation type="journal article" date="2015" name="Nature">
        <title>rRNA introns, odd ribosomes, and small enigmatic genomes across a large radiation of phyla.</title>
        <authorList>
            <person name="Brown C.T."/>
            <person name="Hug L.A."/>
            <person name="Thomas B.C."/>
            <person name="Sharon I."/>
            <person name="Castelle C.J."/>
            <person name="Singh A."/>
            <person name="Wilkins M.J."/>
            <person name="Williams K.H."/>
            <person name="Banfield J.F."/>
        </authorList>
    </citation>
    <scope>NUCLEOTIDE SEQUENCE [LARGE SCALE GENOMIC DNA]</scope>
</reference>
<evidence type="ECO:0000256" key="1">
    <source>
        <dbReference type="ARBA" id="ARBA00022553"/>
    </source>
</evidence>